<evidence type="ECO:0000256" key="7">
    <source>
        <dbReference type="ARBA" id="ARBA00022801"/>
    </source>
</evidence>
<dbReference type="GO" id="GO:0009252">
    <property type="term" value="P:peptidoglycan biosynthetic process"/>
    <property type="evidence" value="ECO:0007669"/>
    <property type="project" value="UniProtKB-KW"/>
</dbReference>
<comment type="caution">
    <text evidence="15">The sequence shown here is derived from an EMBL/GenBank/DDBJ whole genome shotgun (WGS) entry which is preliminary data.</text>
</comment>
<protein>
    <recommendedName>
        <fullName evidence="4 14">Undecaprenyl-diphosphatase</fullName>
        <ecNumber evidence="3 14">3.6.1.27</ecNumber>
    </recommendedName>
    <alternativeName>
        <fullName evidence="12 14">Bacitracin resistance protein</fullName>
    </alternativeName>
    <alternativeName>
        <fullName evidence="11 14">Undecaprenyl pyrophosphate phosphatase</fullName>
    </alternativeName>
</protein>
<reference evidence="15 16" key="1">
    <citation type="journal article" date="2016" name="Nat. Commun.">
        <title>Thousands of microbial genomes shed light on interconnected biogeochemical processes in an aquifer system.</title>
        <authorList>
            <person name="Anantharaman K."/>
            <person name="Brown C.T."/>
            <person name="Hug L.A."/>
            <person name="Sharon I."/>
            <person name="Castelle C.J."/>
            <person name="Probst A.J."/>
            <person name="Thomas B.C."/>
            <person name="Singh A."/>
            <person name="Wilkins M.J."/>
            <person name="Karaoz U."/>
            <person name="Brodie E.L."/>
            <person name="Williams K.H."/>
            <person name="Hubbard S.S."/>
            <person name="Banfield J.F."/>
        </authorList>
    </citation>
    <scope>NUCLEOTIDE SEQUENCE [LARGE SCALE GENOMIC DNA]</scope>
</reference>
<dbReference type="GO" id="GO:0005886">
    <property type="term" value="C:plasma membrane"/>
    <property type="evidence" value="ECO:0007669"/>
    <property type="project" value="UniProtKB-SubCell"/>
</dbReference>
<dbReference type="GO" id="GO:0046677">
    <property type="term" value="P:response to antibiotic"/>
    <property type="evidence" value="ECO:0007669"/>
    <property type="project" value="UniProtKB-UniRule"/>
</dbReference>
<keyword evidence="14" id="KW-0573">Peptidoglycan synthesis</keyword>
<dbReference type="PANTHER" id="PTHR30622:SF3">
    <property type="entry name" value="UNDECAPRENYL-DIPHOSPHATASE"/>
    <property type="match status" value="1"/>
</dbReference>
<evidence type="ECO:0000256" key="5">
    <source>
        <dbReference type="ARBA" id="ARBA00022475"/>
    </source>
</evidence>
<keyword evidence="10 14" id="KW-0046">Antibiotic resistance</keyword>
<keyword evidence="14" id="KW-0133">Cell shape</keyword>
<keyword evidence="6 14" id="KW-0812">Transmembrane</keyword>
<evidence type="ECO:0000256" key="8">
    <source>
        <dbReference type="ARBA" id="ARBA00022989"/>
    </source>
</evidence>
<evidence type="ECO:0000256" key="9">
    <source>
        <dbReference type="ARBA" id="ARBA00023136"/>
    </source>
</evidence>
<sequence length="255" mass="28045">MNYFDAAILSIIEGVTEFLPISSTGHLILATKLLGIPQTEFTKTFEIAIQSGAIASVIVLYAKSLLRNQENLIKILVAFVPTGILGFIFYKTVKTYLLGNSFVTLMTLLLGGISIILIEKFFKNRPKVGDISNLSYKRAFLIGLAQSISMIPGVSRSAATIIGAMFAGMNRTAAVEFSFILAIPTMLAATGYDLLKSLPNIQNSEFNILIFGFVVSFIVALVVIKWFLGFVRKYSLTSFGWYRIALSILFLLLVK</sequence>
<feature type="transmembrane region" description="Helical" evidence="14">
    <location>
        <begin position="47"/>
        <end position="65"/>
    </location>
</feature>
<evidence type="ECO:0000256" key="14">
    <source>
        <dbReference type="HAMAP-Rule" id="MF_01006"/>
    </source>
</evidence>
<evidence type="ECO:0000256" key="6">
    <source>
        <dbReference type="ARBA" id="ARBA00022692"/>
    </source>
</evidence>
<dbReference type="Pfam" id="PF02673">
    <property type="entry name" value="BacA"/>
    <property type="match status" value="1"/>
</dbReference>
<comment type="subcellular location">
    <subcellularLocation>
        <location evidence="1 14">Cell membrane</location>
        <topology evidence="1 14">Multi-pass membrane protein</topology>
    </subcellularLocation>
</comment>
<feature type="transmembrane region" description="Helical" evidence="14">
    <location>
        <begin position="206"/>
        <end position="228"/>
    </location>
</feature>
<dbReference type="GO" id="GO:0050380">
    <property type="term" value="F:undecaprenyl-diphosphatase activity"/>
    <property type="evidence" value="ECO:0007669"/>
    <property type="project" value="UniProtKB-UniRule"/>
</dbReference>
<evidence type="ECO:0000256" key="11">
    <source>
        <dbReference type="ARBA" id="ARBA00032707"/>
    </source>
</evidence>
<evidence type="ECO:0000256" key="3">
    <source>
        <dbReference type="ARBA" id="ARBA00012374"/>
    </source>
</evidence>
<evidence type="ECO:0000256" key="10">
    <source>
        <dbReference type="ARBA" id="ARBA00023251"/>
    </source>
</evidence>
<dbReference type="NCBIfam" id="NF001390">
    <property type="entry name" value="PRK00281.1-4"/>
    <property type="match status" value="1"/>
</dbReference>
<evidence type="ECO:0000256" key="4">
    <source>
        <dbReference type="ARBA" id="ARBA00021581"/>
    </source>
</evidence>
<feature type="transmembrane region" description="Helical" evidence="14">
    <location>
        <begin position="173"/>
        <end position="194"/>
    </location>
</feature>
<dbReference type="NCBIfam" id="TIGR00753">
    <property type="entry name" value="undec_PP_bacA"/>
    <property type="match status" value="1"/>
</dbReference>
<dbReference type="GO" id="GO:0071555">
    <property type="term" value="P:cell wall organization"/>
    <property type="evidence" value="ECO:0007669"/>
    <property type="project" value="UniProtKB-KW"/>
</dbReference>
<keyword evidence="14" id="KW-0961">Cell wall biogenesis/degradation</keyword>
<keyword evidence="8 14" id="KW-1133">Transmembrane helix</keyword>
<evidence type="ECO:0000313" key="15">
    <source>
        <dbReference type="EMBL" id="OGY29923.1"/>
    </source>
</evidence>
<feature type="transmembrane region" description="Helical" evidence="14">
    <location>
        <begin position="139"/>
        <end position="167"/>
    </location>
</feature>
<comment type="similarity">
    <text evidence="2 14">Belongs to the UppP family.</text>
</comment>
<comment type="miscellaneous">
    <text evidence="14">Bacitracin is thought to be involved in the inhibition of peptidoglycan synthesis by sequestering undecaprenyl diphosphate, thereby reducing the pool of lipid carrier available.</text>
</comment>
<name>A0A1G1WQD8_9BACT</name>
<evidence type="ECO:0000256" key="13">
    <source>
        <dbReference type="ARBA" id="ARBA00047594"/>
    </source>
</evidence>
<proteinExistence type="inferred from homology"/>
<evidence type="ECO:0000256" key="2">
    <source>
        <dbReference type="ARBA" id="ARBA00010621"/>
    </source>
</evidence>
<dbReference type="Proteomes" id="UP000177821">
    <property type="component" value="Unassembled WGS sequence"/>
</dbReference>
<organism evidence="15 16">
    <name type="scientific">Candidatus Woykebacteria bacterium RIFCSPHIGHO2_02_FULL_43_16b</name>
    <dbReference type="NCBI Taxonomy" id="1802601"/>
    <lineage>
        <taxon>Bacteria</taxon>
        <taxon>Candidatus Woykeibacteriota</taxon>
    </lineage>
</organism>
<dbReference type="AlphaFoldDB" id="A0A1G1WQD8"/>
<dbReference type="EMBL" id="MHCX01000011">
    <property type="protein sequence ID" value="OGY29923.1"/>
    <property type="molecule type" value="Genomic_DNA"/>
</dbReference>
<evidence type="ECO:0000256" key="12">
    <source>
        <dbReference type="ARBA" id="ARBA00032932"/>
    </source>
</evidence>
<comment type="catalytic activity">
    <reaction evidence="13 14">
        <text>di-trans,octa-cis-undecaprenyl diphosphate + H2O = di-trans,octa-cis-undecaprenyl phosphate + phosphate + H(+)</text>
        <dbReference type="Rhea" id="RHEA:28094"/>
        <dbReference type="ChEBI" id="CHEBI:15377"/>
        <dbReference type="ChEBI" id="CHEBI:15378"/>
        <dbReference type="ChEBI" id="CHEBI:43474"/>
        <dbReference type="ChEBI" id="CHEBI:58405"/>
        <dbReference type="ChEBI" id="CHEBI:60392"/>
        <dbReference type="EC" id="3.6.1.27"/>
    </reaction>
</comment>
<dbReference type="InterPro" id="IPR003824">
    <property type="entry name" value="UppP"/>
</dbReference>
<dbReference type="HAMAP" id="MF_01006">
    <property type="entry name" value="Undec_diphosphatase"/>
    <property type="match status" value="1"/>
</dbReference>
<evidence type="ECO:0000313" key="16">
    <source>
        <dbReference type="Proteomes" id="UP000177821"/>
    </source>
</evidence>
<comment type="function">
    <text evidence="14">Catalyzes the dephosphorylation of undecaprenyl diphosphate (UPP). Confers resistance to bacitracin.</text>
</comment>
<feature type="transmembrane region" description="Helical" evidence="14">
    <location>
        <begin position="72"/>
        <end position="90"/>
    </location>
</feature>
<feature type="transmembrane region" description="Helical" evidence="14">
    <location>
        <begin position="234"/>
        <end position="254"/>
    </location>
</feature>
<dbReference type="PANTHER" id="PTHR30622">
    <property type="entry name" value="UNDECAPRENYL-DIPHOSPHATASE"/>
    <property type="match status" value="1"/>
</dbReference>
<keyword evidence="7 14" id="KW-0378">Hydrolase</keyword>
<evidence type="ECO:0000256" key="1">
    <source>
        <dbReference type="ARBA" id="ARBA00004651"/>
    </source>
</evidence>
<gene>
    <name evidence="14" type="primary">uppP</name>
    <name evidence="15" type="ORF">A3J50_01765</name>
</gene>
<dbReference type="EC" id="3.6.1.27" evidence="3 14"/>
<feature type="transmembrane region" description="Helical" evidence="14">
    <location>
        <begin position="96"/>
        <end position="118"/>
    </location>
</feature>
<dbReference type="GO" id="GO:0008360">
    <property type="term" value="P:regulation of cell shape"/>
    <property type="evidence" value="ECO:0007669"/>
    <property type="project" value="UniProtKB-KW"/>
</dbReference>
<accession>A0A1G1WQD8</accession>
<keyword evidence="5 14" id="KW-1003">Cell membrane</keyword>
<keyword evidence="9 14" id="KW-0472">Membrane</keyword>